<protein>
    <submittedName>
        <fullName evidence="2">Uncharacterized protein</fullName>
    </submittedName>
</protein>
<evidence type="ECO:0000256" key="1">
    <source>
        <dbReference type="SAM" id="MobiDB-lite"/>
    </source>
</evidence>
<keyword evidence="3" id="KW-1185">Reference proteome</keyword>
<feature type="compositionally biased region" description="Basic residues" evidence="1">
    <location>
        <begin position="133"/>
        <end position="146"/>
    </location>
</feature>
<proteinExistence type="predicted"/>
<reference evidence="2 3" key="1">
    <citation type="journal article" date="2015" name="Genome Biol. Evol.">
        <title>Comparative Genomics of a Bacterivorous Green Alga Reveals Evolutionary Causalities and Consequences of Phago-Mixotrophic Mode of Nutrition.</title>
        <authorList>
            <person name="Burns J.A."/>
            <person name="Paasch A."/>
            <person name="Narechania A."/>
            <person name="Kim E."/>
        </authorList>
    </citation>
    <scope>NUCLEOTIDE SEQUENCE [LARGE SCALE GENOMIC DNA]</scope>
    <source>
        <strain evidence="2 3">PLY_AMNH</strain>
    </source>
</reference>
<sequence>MFDKVEDKVPEKYEFNKFYKEIAKGKMPTDLVCSVPVEHATQRYDAGNELLYWLSGKPEGITVPKVGKVKKPEGGGGGRGELRQHRLLSGIPTRYPSLLLQKRQTRQKRQKQLPWEKESPRVRQKMFLGDKRRSPHLRQQRQKSSRLGKLVVESGNNDI</sequence>
<dbReference type="Proteomes" id="UP001190700">
    <property type="component" value="Unassembled WGS sequence"/>
</dbReference>
<feature type="region of interest" description="Disordered" evidence="1">
    <location>
        <begin position="102"/>
        <end position="159"/>
    </location>
</feature>
<dbReference type="AlphaFoldDB" id="A0AAE0GIA3"/>
<dbReference type="EMBL" id="LGRX02005397">
    <property type="protein sequence ID" value="KAK3278518.1"/>
    <property type="molecule type" value="Genomic_DNA"/>
</dbReference>
<name>A0AAE0GIA3_9CHLO</name>
<feature type="region of interest" description="Disordered" evidence="1">
    <location>
        <begin position="64"/>
        <end position="90"/>
    </location>
</feature>
<evidence type="ECO:0000313" key="2">
    <source>
        <dbReference type="EMBL" id="KAK3278518.1"/>
    </source>
</evidence>
<accession>A0AAE0GIA3</accession>
<gene>
    <name evidence="2" type="ORF">CYMTET_13549</name>
</gene>
<organism evidence="2 3">
    <name type="scientific">Cymbomonas tetramitiformis</name>
    <dbReference type="NCBI Taxonomy" id="36881"/>
    <lineage>
        <taxon>Eukaryota</taxon>
        <taxon>Viridiplantae</taxon>
        <taxon>Chlorophyta</taxon>
        <taxon>Pyramimonadophyceae</taxon>
        <taxon>Pyramimonadales</taxon>
        <taxon>Pyramimonadaceae</taxon>
        <taxon>Cymbomonas</taxon>
    </lineage>
</organism>
<comment type="caution">
    <text evidence="2">The sequence shown here is derived from an EMBL/GenBank/DDBJ whole genome shotgun (WGS) entry which is preliminary data.</text>
</comment>
<evidence type="ECO:0000313" key="3">
    <source>
        <dbReference type="Proteomes" id="UP001190700"/>
    </source>
</evidence>